<evidence type="ECO:0000256" key="6">
    <source>
        <dbReference type="ARBA" id="ARBA00022679"/>
    </source>
</evidence>
<comment type="cofactor">
    <cofactor evidence="1">
        <name>pyridoxal 5'-phosphate</name>
        <dbReference type="ChEBI" id="CHEBI:597326"/>
    </cofactor>
</comment>
<evidence type="ECO:0000256" key="3">
    <source>
        <dbReference type="ARBA" id="ARBA00007441"/>
    </source>
</evidence>
<dbReference type="GO" id="GO:0019878">
    <property type="term" value="P:lysine biosynthetic process via aminoadipic acid"/>
    <property type="evidence" value="ECO:0000318"/>
    <property type="project" value="GO_Central"/>
</dbReference>
<keyword evidence="7" id="KW-0663">Pyridoxal phosphate</keyword>
<dbReference type="GO" id="GO:0030170">
    <property type="term" value="F:pyridoxal phosphate binding"/>
    <property type="evidence" value="ECO:0007669"/>
    <property type="project" value="InterPro"/>
</dbReference>
<comment type="similarity">
    <text evidence="3">Belongs to the class-I pyridoxal-phosphate-dependent aminotransferase family.</text>
</comment>
<protein>
    <recommendedName>
        <fullName evidence="9">aromatic-amino-acid transaminase</fullName>
        <ecNumber evidence="9">2.6.1.57</ecNumber>
    </recommendedName>
</protein>
<sequence length="512" mass="57185">MTQEDQQNKAKDLRHLLSREALRRRPSPIKTTMAYFGEAGMVFLGAGMPPAELFPISAVSVEVPVPGEDGQTLVGRIPKGAGEREFARDVPLSRALQYGNSRGQSELVEFLRQHTEKFHKLRYADWDVLVTAGSTQAWDATMRLFCNEGDSVVMEAFTYSSSVEAAEAQGLYCVGMEVDSEGIVPERLAELLAEWDTQHAGHARPRVLYTIPTGQNPMGSTLVDARKAQIYRLAQQYDMLIVEDDPYYFLQMDAYDAAGPRGIEAYEGARAALRADHARFASSLSRSFLDWDTDGRVVRLESTSKVFAPGCRTGWIVGARALLDQYWYLQEVSVQSTCGFAQAILSGMLNRWGQDRYTNWLIDLRLEYTARRDHCLDCCHKYLPDFVHVEPPQAGMFFMLVLDAALHPGFASDFSSSPQRLETHLYDTFIKNGVLLACGSWFAVNRSPSKGTSIYFRGTYAAVDPASMEAGIKCIAQTLLKEFGHCATSCSYYTYEQRIPARISSYVSNGLD</sequence>
<dbReference type="KEGG" id="ago:AGOS_AGR167W"/>
<dbReference type="SUPFAM" id="SSF53383">
    <property type="entry name" value="PLP-dependent transferases"/>
    <property type="match status" value="1"/>
</dbReference>
<organism evidence="11 12">
    <name type="scientific">Eremothecium gossypii (strain ATCC 10895 / CBS 109.51 / FGSC 9923 / NRRL Y-1056)</name>
    <name type="common">Yeast</name>
    <name type="synonym">Ashbya gossypii</name>
    <dbReference type="NCBI Taxonomy" id="284811"/>
    <lineage>
        <taxon>Eukaryota</taxon>
        <taxon>Fungi</taxon>
        <taxon>Dikarya</taxon>
        <taxon>Ascomycota</taxon>
        <taxon>Saccharomycotina</taxon>
        <taxon>Saccharomycetes</taxon>
        <taxon>Saccharomycetales</taxon>
        <taxon>Saccharomycetaceae</taxon>
        <taxon>Eremothecium</taxon>
    </lineage>
</organism>
<evidence type="ECO:0000256" key="8">
    <source>
        <dbReference type="ARBA" id="ARBA00051993"/>
    </source>
</evidence>
<dbReference type="PANTHER" id="PTHR42790:SF21">
    <property type="entry name" value="AROMATIC_AMINOADIPATE AMINOTRANSFERASE 1"/>
    <property type="match status" value="1"/>
</dbReference>
<evidence type="ECO:0000256" key="7">
    <source>
        <dbReference type="ARBA" id="ARBA00022898"/>
    </source>
</evidence>
<dbReference type="InParanoid" id="Q74ZN1"/>
<dbReference type="PANTHER" id="PTHR42790">
    <property type="entry name" value="AMINOTRANSFERASE"/>
    <property type="match status" value="1"/>
</dbReference>
<dbReference type="Pfam" id="PF00155">
    <property type="entry name" value="Aminotran_1_2"/>
    <property type="match status" value="1"/>
</dbReference>
<keyword evidence="6" id="KW-0808">Transferase</keyword>
<feature type="domain" description="Aminotransferase class I/classII large" evidence="10">
    <location>
        <begin position="96"/>
        <end position="473"/>
    </location>
</feature>
<dbReference type="OMA" id="GSAQFMR"/>
<gene>
    <name evidence="11" type="ORF">AGOS_AGR167W</name>
</gene>
<dbReference type="STRING" id="284811.Q74ZN1"/>
<proteinExistence type="inferred from homology"/>
<keyword evidence="4" id="KW-0963">Cytoplasm</keyword>
<evidence type="ECO:0000259" key="10">
    <source>
        <dbReference type="Pfam" id="PF00155"/>
    </source>
</evidence>
<reference evidence="12" key="2">
    <citation type="journal article" date="2013" name="G3 (Bethesda)">
        <title>Genomes of Ashbya fungi isolated from insects reveal four mating-type loci, numerous translocations, lack of transposons, and distinct gene duplications.</title>
        <authorList>
            <person name="Dietrich F.S."/>
            <person name="Voegeli S."/>
            <person name="Kuo S."/>
            <person name="Philippsen P."/>
        </authorList>
    </citation>
    <scope>GENOME REANNOTATION</scope>
    <source>
        <strain evidence="12">ATCC 10895 / CBS 109.51 / FGSC 9923 / NRRL Y-1056</strain>
    </source>
</reference>
<comment type="subcellular location">
    <subcellularLocation>
        <location evidence="2">Cytoplasm</location>
    </subcellularLocation>
</comment>
<dbReference type="GO" id="GO:0047536">
    <property type="term" value="F:2-aminoadipate transaminase activity"/>
    <property type="evidence" value="ECO:0000318"/>
    <property type="project" value="GO_Central"/>
</dbReference>
<dbReference type="AlphaFoldDB" id="Q74ZN1"/>
<dbReference type="CDD" id="cd00609">
    <property type="entry name" value="AAT_like"/>
    <property type="match status" value="1"/>
</dbReference>
<dbReference type="RefSeq" id="NP_986833.1">
    <property type="nucleotide sequence ID" value="NM_211895.1"/>
</dbReference>
<dbReference type="FunFam" id="3.40.640.10:FF:000074">
    <property type="entry name" value="Aromatic amino acid aminotransferase"/>
    <property type="match status" value="1"/>
</dbReference>
<evidence type="ECO:0000256" key="5">
    <source>
        <dbReference type="ARBA" id="ARBA00022576"/>
    </source>
</evidence>
<dbReference type="InterPro" id="IPR015424">
    <property type="entry name" value="PyrdxlP-dep_Trfase"/>
</dbReference>
<evidence type="ECO:0000313" key="12">
    <source>
        <dbReference type="Proteomes" id="UP000000591"/>
    </source>
</evidence>
<evidence type="ECO:0000256" key="2">
    <source>
        <dbReference type="ARBA" id="ARBA00004496"/>
    </source>
</evidence>
<dbReference type="eggNOG" id="KOG0634">
    <property type="taxonomic scope" value="Eukaryota"/>
</dbReference>
<comment type="catalytic activity">
    <reaction evidence="8">
        <text>an aromatic L-alpha-amino acid + 2-oxoglutarate = an aromatic oxo-acid + L-glutamate</text>
        <dbReference type="Rhea" id="RHEA:17533"/>
        <dbReference type="ChEBI" id="CHEBI:16810"/>
        <dbReference type="ChEBI" id="CHEBI:29985"/>
        <dbReference type="ChEBI" id="CHEBI:73309"/>
        <dbReference type="ChEBI" id="CHEBI:84824"/>
        <dbReference type="EC" id="2.6.1.57"/>
    </reaction>
</comment>
<dbReference type="GO" id="GO:0006571">
    <property type="term" value="P:tyrosine biosynthetic process"/>
    <property type="evidence" value="ECO:0000318"/>
    <property type="project" value="GO_Central"/>
</dbReference>
<evidence type="ECO:0000256" key="1">
    <source>
        <dbReference type="ARBA" id="ARBA00001933"/>
    </source>
</evidence>
<dbReference type="GO" id="GO:0008793">
    <property type="term" value="F:aromatic-amino-acid transaminase activity"/>
    <property type="evidence" value="ECO:0000318"/>
    <property type="project" value="GO_Central"/>
</dbReference>
<reference evidence="11 12" key="1">
    <citation type="journal article" date="2004" name="Science">
        <title>The Ashbya gossypii genome as a tool for mapping the ancient Saccharomyces cerevisiae genome.</title>
        <authorList>
            <person name="Dietrich F.S."/>
            <person name="Voegeli S."/>
            <person name="Brachat S."/>
            <person name="Lerch A."/>
            <person name="Gates K."/>
            <person name="Steiner S."/>
            <person name="Mohr C."/>
            <person name="Pohlmann R."/>
            <person name="Luedi P."/>
            <person name="Choi S."/>
            <person name="Wing R.A."/>
            <person name="Flavier A."/>
            <person name="Gaffney T.D."/>
            <person name="Philippsen P."/>
        </authorList>
    </citation>
    <scope>NUCLEOTIDE SEQUENCE [LARGE SCALE GENOMIC DNA]</scope>
    <source>
        <strain evidence="12">ATCC 10895 / CBS 109.51 / FGSC 9923 / NRRL Y-1056</strain>
    </source>
</reference>
<dbReference type="GeneID" id="4623135"/>
<evidence type="ECO:0000313" key="11">
    <source>
        <dbReference type="EMBL" id="AAS54657.1"/>
    </source>
</evidence>
<dbReference type="InterPro" id="IPR004839">
    <property type="entry name" value="Aminotransferase_I/II_large"/>
</dbReference>
<dbReference type="GO" id="GO:0005737">
    <property type="term" value="C:cytoplasm"/>
    <property type="evidence" value="ECO:0007669"/>
    <property type="project" value="UniProtKB-SubCell"/>
</dbReference>
<dbReference type="InterPro" id="IPR050859">
    <property type="entry name" value="Class-I_PLP-dep_aminotransf"/>
</dbReference>
<accession>Q74ZN1</accession>
<dbReference type="InterPro" id="IPR015421">
    <property type="entry name" value="PyrdxlP-dep_Trfase_major"/>
</dbReference>
<dbReference type="OrthoDB" id="691673at2759"/>
<dbReference type="Proteomes" id="UP000000591">
    <property type="component" value="Chromosome VII"/>
</dbReference>
<keyword evidence="5" id="KW-0032">Aminotransferase</keyword>
<dbReference type="HOGENOM" id="CLU_017584_0_5_1"/>
<dbReference type="EC" id="2.6.1.57" evidence="9"/>
<evidence type="ECO:0000256" key="4">
    <source>
        <dbReference type="ARBA" id="ARBA00022490"/>
    </source>
</evidence>
<keyword evidence="12" id="KW-1185">Reference proteome</keyword>
<name>Q74ZN1_EREGS</name>
<dbReference type="Gene3D" id="3.40.640.10">
    <property type="entry name" value="Type I PLP-dependent aspartate aminotransferase-like (Major domain)"/>
    <property type="match status" value="1"/>
</dbReference>
<dbReference type="GO" id="GO:0009074">
    <property type="term" value="P:aromatic amino acid family catabolic process"/>
    <property type="evidence" value="ECO:0000318"/>
    <property type="project" value="GO_Central"/>
</dbReference>
<evidence type="ECO:0000256" key="9">
    <source>
        <dbReference type="ARBA" id="ARBA00067014"/>
    </source>
</evidence>
<dbReference type="EMBL" id="AE016820">
    <property type="protein sequence ID" value="AAS54657.1"/>
    <property type="molecule type" value="Genomic_DNA"/>
</dbReference>